<evidence type="ECO:0000313" key="2">
    <source>
        <dbReference type="Proteomes" id="UP001597273"/>
    </source>
</evidence>
<sequence length="155" mass="18352">MIEWDLLDEKDDRVYLAYMTNRQDPFVMFERDFGQMMDRAFKEIYEGYTHLWAMKRVGVILPNKICYFPDNELLIEPSVYAGAPKKEVYIIFLFSKNSPSSPFMYAKGLKSGFYSSFESAAETGARLLNLMANTYPEREFKVLCTKLLYDFLWYR</sequence>
<dbReference type="EMBL" id="JBHUFW010000004">
    <property type="protein sequence ID" value="MFD1862740.1"/>
    <property type="molecule type" value="Genomic_DNA"/>
</dbReference>
<gene>
    <name evidence="1" type="ORF">ACFSDB_07340</name>
</gene>
<organism evidence="1 2">
    <name type="scientific">Planococcus chinensis</name>
    <dbReference type="NCBI Taxonomy" id="272917"/>
    <lineage>
        <taxon>Bacteria</taxon>
        <taxon>Bacillati</taxon>
        <taxon>Bacillota</taxon>
        <taxon>Bacilli</taxon>
        <taxon>Bacillales</taxon>
        <taxon>Caryophanaceae</taxon>
        <taxon>Planococcus</taxon>
    </lineage>
</organism>
<name>A0ABW4QGK8_9BACL</name>
<comment type="caution">
    <text evidence="1">The sequence shown here is derived from an EMBL/GenBank/DDBJ whole genome shotgun (WGS) entry which is preliminary data.</text>
</comment>
<dbReference type="RefSeq" id="WP_204892204.1">
    <property type="nucleotide sequence ID" value="NZ_JBHUFW010000004.1"/>
</dbReference>
<dbReference type="Proteomes" id="UP001597273">
    <property type="component" value="Unassembled WGS sequence"/>
</dbReference>
<proteinExistence type="predicted"/>
<keyword evidence="2" id="KW-1185">Reference proteome</keyword>
<protein>
    <submittedName>
        <fullName evidence="1">Uncharacterized protein</fullName>
    </submittedName>
</protein>
<reference evidence="2" key="1">
    <citation type="journal article" date="2019" name="Int. J. Syst. Evol. Microbiol.">
        <title>The Global Catalogue of Microorganisms (GCM) 10K type strain sequencing project: providing services to taxonomists for standard genome sequencing and annotation.</title>
        <authorList>
            <consortium name="The Broad Institute Genomics Platform"/>
            <consortium name="The Broad Institute Genome Sequencing Center for Infectious Disease"/>
            <person name="Wu L."/>
            <person name="Ma J."/>
        </authorList>
    </citation>
    <scope>NUCLEOTIDE SEQUENCE [LARGE SCALE GENOMIC DNA]</scope>
    <source>
        <strain evidence="2">CGMCC 1.15475</strain>
    </source>
</reference>
<accession>A0ABW4QGK8</accession>
<evidence type="ECO:0000313" key="1">
    <source>
        <dbReference type="EMBL" id="MFD1862740.1"/>
    </source>
</evidence>